<reference evidence="2 3" key="1">
    <citation type="submission" date="2018-07" db="EMBL/GenBank/DDBJ databases">
        <title>Complete genome sequence of Spiroplasma alleghenense PLHS-1 (ATCC 51752).</title>
        <authorList>
            <person name="Chou L."/>
            <person name="Lee T.-Y."/>
            <person name="Tsai Y.-M."/>
            <person name="Kuo C.-H."/>
        </authorList>
    </citation>
    <scope>NUCLEOTIDE SEQUENCE [LARGE SCALE GENOMIC DNA]</scope>
    <source>
        <strain evidence="2 3">PLHS-1</strain>
    </source>
</reference>
<dbReference type="PROSITE" id="PS51257">
    <property type="entry name" value="PROKAR_LIPOPROTEIN"/>
    <property type="match status" value="1"/>
</dbReference>
<accession>A0A345Z4J1</accession>
<organism evidence="2 3">
    <name type="scientific">Spiroplasma alleghenense</name>
    <dbReference type="NCBI Taxonomy" id="216931"/>
    <lineage>
        <taxon>Bacteria</taxon>
        <taxon>Bacillati</taxon>
        <taxon>Mycoplasmatota</taxon>
        <taxon>Mollicutes</taxon>
        <taxon>Entomoplasmatales</taxon>
        <taxon>Spiroplasmataceae</taxon>
        <taxon>Spiroplasma</taxon>
    </lineage>
</organism>
<feature type="chain" id="PRO_5017047115" description="Lipoprotein" evidence="1">
    <location>
        <begin position="18"/>
        <end position="616"/>
    </location>
</feature>
<gene>
    <name evidence="2" type="ORF">SALLE_v1c08500</name>
</gene>
<evidence type="ECO:0000313" key="2">
    <source>
        <dbReference type="EMBL" id="AXK51520.1"/>
    </source>
</evidence>
<keyword evidence="1" id="KW-0732">Signal</keyword>
<sequence length="616" mass="70610">MKKLLCLLGTITMISSAGVSLVACKRTIINDGDEFDYEAAKNKLIQEVSEIISLNLNQDFKNYQLLENQVAENQFESISISKFLNILEEQGKNELQLPFNSQNFKDISKDLKGIVDLTKINSDINEKIVKNINFKPILVNGSPFKNDYEVNSIKLLKKSDGVVEMVFDFGFNLQINNSEGITLNETIINKQFINLFKDADVAKTINELSESVKEQLESEKYVNSMVFTSDSGDFSKGIDKINSDFSIKSTIKEAVIEAQSNVENSQGFIIDTQESNLVTEKLYTVFGESKTENWINREWNTLEDDSWTEGLFSAITSLGMEKINILAQRMVEEANANKNLEFMRAIHPFKVQNEVASLLLEDENSSWAVNHYNLDYYMKNKNLFPYLSAKIADSKFKIDKIEDKKTIAIWGTTLENIFLTYTDPDTKEEIKVTTPDYFTFNRQRTSMIDTNELNRQFNIGFLEVCRNFFGFENFNINENPEMVYNISLPEDVTKNLEVGISYNSAPIMKAALEETIKRTSISNPIISELINGFVIIPTTLQDSYIKINSSGYIYSFNADGIKQENTMAIFRWQGEGDLEPLENPNYQYRIFPKRYPGQPEEFGEEATKWRISSWIR</sequence>
<evidence type="ECO:0000256" key="1">
    <source>
        <dbReference type="SAM" id="SignalP"/>
    </source>
</evidence>
<evidence type="ECO:0000313" key="3">
    <source>
        <dbReference type="Proteomes" id="UP000254792"/>
    </source>
</evidence>
<dbReference type="EMBL" id="CP031376">
    <property type="protein sequence ID" value="AXK51520.1"/>
    <property type="molecule type" value="Genomic_DNA"/>
</dbReference>
<dbReference type="AlphaFoldDB" id="A0A345Z4J1"/>
<evidence type="ECO:0008006" key="4">
    <source>
        <dbReference type="Google" id="ProtNLM"/>
    </source>
</evidence>
<proteinExistence type="predicted"/>
<dbReference type="RefSeq" id="WP_115558415.1">
    <property type="nucleotide sequence ID" value="NZ_CP031376.1"/>
</dbReference>
<dbReference type="KEGG" id="salx:SALLE_v1c08500"/>
<name>A0A345Z4J1_9MOLU</name>
<protein>
    <recommendedName>
        <fullName evidence="4">Lipoprotein</fullName>
    </recommendedName>
</protein>
<dbReference type="Proteomes" id="UP000254792">
    <property type="component" value="Chromosome"/>
</dbReference>
<keyword evidence="3" id="KW-1185">Reference proteome</keyword>
<feature type="signal peptide" evidence="1">
    <location>
        <begin position="1"/>
        <end position="17"/>
    </location>
</feature>
<dbReference type="OrthoDB" id="387750at2"/>